<evidence type="ECO:0000259" key="4">
    <source>
        <dbReference type="PROSITE" id="PS50206"/>
    </source>
</evidence>
<accession>A0A255G4G8</accession>
<evidence type="ECO:0000256" key="1">
    <source>
        <dbReference type="ARBA" id="ARBA00022679"/>
    </source>
</evidence>
<dbReference type="SUPFAM" id="SSF52821">
    <property type="entry name" value="Rhodanese/Cell cycle control phosphatase"/>
    <property type="match status" value="2"/>
</dbReference>
<dbReference type="PANTHER" id="PTHR11364">
    <property type="entry name" value="THIOSULFATE SULFERTANSFERASE"/>
    <property type="match status" value="1"/>
</dbReference>
<keyword evidence="2" id="KW-0677">Repeat</keyword>
<reference evidence="5" key="1">
    <citation type="submission" date="2017-07" db="EMBL/GenBank/DDBJ databases">
        <title>Draft whole genome sequences of clinical Proprionibacteriaceae strains.</title>
        <authorList>
            <person name="Bernier A.-M."/>
            <person name="Bernard K."/>
            <person name="Domingo M.-C."/>
        </authorList>
    </citation>
    <scope>NUCLEOTIDE SEQUENCE [LARGE SCALE GENOMIC DNA]</scope>
    <source>
        <strain evidence="5">NML 030167</strain>
    </source>
</reference>
<dbReference type="OrthoDB" id="9770030at2"/>
<evidence type="ECO:0000313" key="5">
    <source>
        <dbReference type="EMBL" id="OYO10461.1"/>
    </source>
</evidence>
<feature type="domain" description="Rhodanese" evidence="4">
    <location>
        <begin position="20"/>
        <end position="142"/>
    </location>
</feature>
<dbReference type="InterPro" id="IPR036873">
    <property type="entry name" value="Rhodanese-like_dom_sf"/>
</dbReference>
<dbReference type="InterPro" id="IPR001763">
    <property type="entry name" value="Rhodanese-like_dom"/>
</dbReference>
<feature type="domain" description="Rhodanese" evidence="4">
    <location>
        <begin position="169"/>
        <end position="278"/>
    </location>
</feature>
<dbReference type="Gene3D" id="3.40.250.10">
    <property type="entry name" value="Rhodanese-like domain"/>
    <property type="match status" value="2"/>
</dbReference>
<proteinExistence type="predicted"/>
<sequence length="279" mass="29067">MPVSPNVLIQPDELATLLATEQPPVVLDARYPGPAATGNGLPAFREGHIPGSQWIDVNTELSGPTRPDGAGGRHPLPDPAALQQTLRRLGVRQDSRVVVLDGGNAMAAGRLWWLLTDAGVSGVRVLDGGFAAWQGNGGVVATGDPDPVREGDVELRPGQLPVVDADQVAAATGQVWDVRAAERYRGESEPIDPVAGHIPGAGNLPSTEAQQPDGRFRDPAELAEFYAEVRPGDIVYCGSGITAAQTLLALTAAGRADGVALYPGSWSDWIAGDREVATG</sequence>
<dbReference type="PROSITE" id="PS50206">
    <property type="entry name" value="RHODANESE_3"/>
    <property type="match status" value="2"/>
</dbReference>
<dbReference type="InterPro" id="IPR045078">
    <property type="entry name" value="TST/MPST-like"/>
</dbReference>
<evidence type="ECO:0000256" key="3">
    <source>
        <dbReference type="SAM" id="MobiDB-lite"/>
    </source>
</evidence>
<comment type="caution">
    <text evidence="5">The sequence shown here is derived from an EMBL/GenBank/DDBJ whole genome shotgun (WGS) entry which is preliminary data.</text>
</comment>
<dbReference type="GO" id="GO:0004792">
    <property type="term" value="F:thiosulfate-cyanide sulfurtransferase activity"/>
    <property type="evidence" value="ECO:0007669"/>
    <property type="project" value="TreeGrafter"/>
</dbReference>
<dbReference type="Pfam" id="PF00581">
    <property type="entry name" value="Rhodanese"/>
    <property type="match status" value="2"/>
</dbReference>
<dbReference type="CDD" id="cd01448">
    <property type="entry name" value="TST_Repeat_1"/>
    <property type="match status" value="1"/>
</dbReference>
<evidence type="ECO:0000313" key="6">
    <source>
        <dbReference type="Proteomes" id="UP000215896"/>
    </source>
</evidence>
<name>A0A255G4G8_9ACTN</name>
<organism evidence="5 6">
    <name type="scientific">Enemella evansiae</name>
    <dbReference type="NCBI Taxonomy" id="2016499"/>
    <lineage>
        <taxon>Bacteria</taxon>
        <taxon>Bacillati</taxon>
        <taxon>Actinomycetota</taxon>
        <taxon>Actinomycetes</taxon>
        <taxon>Propionibacteriales</taxon>
        <taxon>Propionibacteriaceae</taxon>
        <taxon>Enemella</taxon>
    </lineage>
</organism>
<dbReference type="AlphaFoldDB" id="A0A255G4G8"/>
<evidence type="ECO:0000256" key="2">
    <source>
        <dbReference type="ARBA" id="ARBA00022737"/>
    </source>
</evidence>
<dbReference type="SMART" id="SM00450">
    <property type="entry name" value="RHOD"/>
    <property type="match status" value="2"/>
</dbReference>
<dbReference type="PANTHER" id="PTHR11364:SF27">
    <property type="entry name" value="SULFURTRANSFERASE"/>
    <property type="match status" value="1"/>
</dbReference>
<keyword evidence="6" id="KW-1185">Reference proteome</keyword>
<dbReference type="EMBL" id="NMVO01000016">
    <property type="protein sequence ID" value="OYO10461.1"/>
    <property type="molecule type" value="Genomic_DNA"/>
</dbReference>
<keyword evidence="1 5" id="KW-0808">Transferase</keyword>
<feature type="region of interest" description="Disordered" evidence="3">
    <location>
        <begin position="59"/>
        <end position="79"/>
    </location>
</feature>
<dbReference type="CDD" id="cd01449">
    <property type="entry name" value="TST_Repeat_2"/>
    <property type="match status" value="1"/>
</dbReference>
<dbReference type="Proteomes" id="UP000215896">
    <property type="component" value="Unassembled WGS sequence"/>
</dbReference>
<feature type="region of interest" description="Disordered" evidence="3">
    <location>
        <begin position="189"/>
        <end position="214"/>
    </location>
</feature>
<protein>
    <submittedName>
        <fullName evidence="5">Sulfurtransferase</fullName>
    </submittedName>
</protein>
<gene>
    <name evidence="5" type="ORF">CGZ94_15650</name>
</gene>